<dbReference type="Proteomes" id="UP000280104">
    <property type="component" value="Chromosome II"/>
</dbReference>
<proteinExistence type="inferred from homology"/>
<dbReference type="Pfam" id="PF01585">
    <property type="entry name" value="G-patch"/>
    <property type="match status" value="1"/>
</dbReference>
<dbReference type="Gramene" id="TraesNOR2D03G01245290.1">
    <property type="protein sequence ID" value="TraesNOR2D03G01245290.1.CDS1"/>
    <property type="gene ID" value="TraesNOR2D03G01245290"/>
</dbReference>
<evidence type="ECO:0000313" key="4">
    <source>
        <dbReference type="Proteomes" id="UP000280104"/>
    </source>
</evidence>
<evidence type="ECO:0000259" key="2">
    <source>
        <dbReference type="PROSITE" id="PS50174"/>
    </source>
</evidence>
<name>A0A7H4LKC8_WHEAT</name>
<dbReference type="PANTHER" id="PTHR23329">
    <property type="entry name" value="TUFTELIN-INTERACTING PROTEIN 11-RELATED"/>
    <property type="match status" value="1"/>
</dbReference>
<gene>
    <name evidence="3" type="ORF">CAMPLR22A2D_LOCUS3680</name>
</gene>
<dbReference type="InterPro" id="IPR045211">
    <property type="entry name" value="TFP11/STIP/Ntr1"/>
</dbReference>
<dbReference type="GO" id="GO:0003676">
    <property type="term" value="F:nucleic acid binding"/>
    <property type="evidence" value="ECO:0007669"/>
    <property type="project" value="InterPro"/>
</dbReference>
<dbReference type="InterPro" id="IPR022783">
    <property type="entry name" value="GCFC_dom"/>
</dbReference>
<dbReference type="GO" id="GO:0000390">
    <property type="term" value="P:spliceosomal complex disassembly"/>
    <property type="evidence" value="ECO:0007669"/>
    <property type="project" value="InterPro"/>
</dbReference>
<protein>
    <recommendedName>
        <fullName evidence="2">G-patch domain-containing protein</fullName>
    </recommendedName>
</protein>
<feature type="domain" description="G-patch" evidence="2">
    <location>
        <begin position="31"/>
        <end position="77"/>
    </location>
</feature>
<dbReference type="Pfam" id="PF07842">
    <property type="entry name" value="GCFC"/>
    <property type="match status" value="1"/>
</dbReference>
<dbReference type="Gramene" id="TraesPARA_EIv1.0_0715490.1">
    <property type="protein sequence ID" value="TraesPARA_EIv1.0_0715490.1.CDS1"/>
    <property type="gene ID" value="TraesPARA_EIv1.0_0715490"/>
</dbReference>
<accession>A0A7H4LKC8</accession>
<dbReference type="PROSITE" id="PS50174">
    <property type="entry name" value="G_PATCH"/>
    <property type="match status" value="1"/>
</dbReference>
<dbReference type="Gramene" id="TraesMAC2D03G01227100.1">
    <property type="protein sequence ID" value="TraesMAC2D03G01227100.1.CDS1"/>
    <property type="gene ID" value="TraesMAC2D03G01227100"/>
</dbReference>
<organism evidence="3 4">
    <name type="scientific">Triticum aestivum</name>
    <name type="common">Wheat</name>
    <dbReference type="NCBI Taxonomy" id="4565"/>
    <lineage>
        <taxon>Eukaryota</taxon>
        <taxon>Viridiplantae</taxon>
        <taxon>Streptophyta</taxon>
        <taxon>Embryophyta</taxon>
        <taxon>Tracheophyta</taxon>
        <taxon>Spermatophyta</taxon>
        <taxon>Magnoliopsida</taxon>
        <taxon>Liliopsida</taxon>
        <taxon>Poales</taxon>
        <taxon>Poaceae</taxon>
        <taxon>BOP clade</taxon>
        <taxon>Pooideae</taxon>
        <taxon>Triticodae</taxon>
        <taxon>Triticeae</taxon>
        <taxon>Triticinae</taxon>
        <taxon>Triticum</taxon>
    </lineage>
</organism>
<dbReference type="Gramene" id="TraesLDM2D03G01230020.1">
    <property type="protein sequence ID" value="TraesLDM2D03G01230020.1.CDS1"/>
    <property type="gene ID" value="TraesLDM2D03G01230020"/>
</dbReference>
<dbReference type="InterPro" id="IPR000467">
    <property type="entry name" value="G_patch_dom"/>
</dbReference>
<dbReference type="SMART" id="SM00443">
    <property type="entry name" value="G_patch"/>
    <property type="match status" value="1"/>
</dbReference>
<evidence type="ECO:0000313" key="3">
    <source>
        <dbReference type="EMBL" id="SPT19066.1"/>
    </source>
</evidence>
<comment type="similarity">
    <text evidence="1">Belongs to the TFP11/STIP family.</text>
</comment>
<sequence>MALLKRSFNAALLDKDDDSYPSKMPGSLARTTAPVAKMMRLWNYKEGAGLGTHGQGIIVPIKTERRSSNAGIGHSEKPYDNGLPGAPASLPAGHKWGEWAAASRALRLERDCCEKTLALLRDVRLQGDDSAETADALAAIVKSEEVLQGKRALGAIVKSEEVLQGKRALGAWRAALPPSAVQHIVERVLAPRMAMKAREWEPVWNPGCDHWLRPWLPLIGNLPESLYGIVESKISGGSYDTISPWKDYFDPAHWEIFSRRHVLPRMTRWLQQLRITPPKQIDVKFRTVMEWTPLVRTQDVVSILEQEFFGKWESALRHWLQSAKPSLGEADAWCTGWKNLFTPELLDDKRVLARLEAGVAMVDRQTEDLNRLVCHS</sequence>
<dbReference type="PANTHER" id="PTHR23329:SF17">
    <property type="entry name" value="G-PATCH DOMAIN-CONTAINING PROTEIN"/>
    <property type="match status" value="1"/>
</dbReference>
<dbReference type="Gramene" id="TraesJUL2D03G01235390.1">
    <property type="protein sequence ID" value="TraesJUL2D03G01235390.1.CDS1"/>
    <property type="gene ID" value="TraesJUL2D03G01235390"/>
</dbReference>
<reference evidence="3 4" key="1">
    <citation type="submission" date="2018-05" db="EMBL/GenBank/DDBJ databases">
        <authorList>
            <person name="Thind KAUR A."/>
        </authorList>
    </citation>
    <scope>NUCLEOTIDE SEQUENCE [LARGE SCALE GENOMIC DNA]</scope>
</reference>
<dbReference type="EMBL" id="LS480641">
    <property type="protein sequence ID" value="SPT19066.1"/>
    <property type="molecule type" value="Genomic_DNA"/>
</dbReference>
<dbReference type="Gramene" id="TraesSTA2D03G01217760.1">
    <property type="protein sequence ID" value="TraesSTA2D03G01217760.1.CDS1"/>
    <property type="gene ID" value="TraesSTA2D03G01217760"/>
</dbReference>
<dbReference type="Gramene" id="TraesSYM2D03G01244570.1">
    <property type="protein sequence ID" value="TraesSYM2D03G01244570.1.CDS1"/>
    <property type="gene ID" value="TraesSYM2D03G01244570"/>
</dbReference>
<dbReference type="Gramene" id="TraesJAG2D03G01235240.1">
    <property type="protein sequence ID" value="TraesJAG2D03G01235240.1.CDS1"/>
    <property type="gene ID" value="TraesJAG2D03G01235240"/>
</dbReference>
<dbReference type="Gramene" id="TraesLAC2D03G01180470.1">
    <property type="protein sequence ID" value="TraesLAC2D03G01180470.1.CDS1"/>
    <property type="gene ID" value="TraesLAC2D03G01180470"/>
</dbReference>
<evidence type="ECO:0000256" key="1">
    <source>
        <dbReference type="ARBA" id="ARBA00010900"/>
    </source>
</evidence>
<dbReference type="AlphaFoldDB" id="A0A7H4LKC8"/>